<accession>A0ABY4AWA7</accession>
<reference evidence="2 3" key="1">
    <citation type="submission" date="2022-03" db="EMBL/GenBank/DDBJ databases">
        <title>Agromyces sp. isolated from the gut of P. brevitarsis seulensis larvae.</title>
        <authorList>
            <person name="Won M."/>
            <person name="Kwon S.-W."/>
        </authorList>
    </citation>
    <scope>NUCLEOTIDE SEQUENCE [LARGE SCALE GENOMIC DNA]</scope>
    <source>
        <strain evidence="2 3">KACC 16215</strain>
    </source>
</reference>
<sequence>MAEPFLGEIRVFAGSFAPVGWELCNGQLLSIAQNDALFALLGTTYGGDGISTFGLPDLAGRIPVHQGSLPGGGTYPLGMKAGVEDVVLTQNQLPQHTHVPNATATPDTTSPAGAIWSSQTTGAYQAADPGTPMGAQAIQPAGNTLPHENMPPSLAITYIIAVQGIFPPRD</sequence>
<dbReference type="SUPFAM" id="SSF88874">
    <property type="entry name" value="Receptor-binding domain of short tail fibre protein gp12"/>
    <property type="match status" value="1"/>
</dbReference>
<organism evidence="2 3">
    <name type="scientific">Agromyces soli</name>
    <dbReference type="NCBI Taxonomy" id="659012"/>
    <lineage>
        <taxon>Bacteria</taxon>
        <taxon>Bacillati</taxon>
        <taxon>Actinomycetota</taxon>
        <taxon>Actinomycetes</taxon>
        <taxon>Micrococcales</taxon>
        <taxon>Microbacteriaceae</taxon>
        <taxon>Agromyces</taxon>
    </lineage>
</organism>
<protein>
    <submittedName>
        <fullName evidence="2">Tail fiber protein</fullName>
    </submittedName>
</protein>
<evidence type="ECO:0000313" key="3">
    <source>
        <dbReference type="Proteomes" id="UP000831304"/>
    </source>
</evidence>
<evidence type="ECO:0000313" key="2">
    <source>
        <dbReference type="EMBL" id="UOE27290.1"/>
    </source>
</evidence>
<feature type="domain" description="Phage tail collar" evidence="1">
    <location>
        <begin position="7"/>
        <end position="63"/>
    </location>
</feature>
<keyword evidence="3" id="KW-1185">Reference proteome</keyword>
<dbReference type="RefSeq" id="WP_243570132.1">
    <property type="nucleotide sequence ID" value="NZ_BAAARD010000002.1"/>
</dbReference>
<dbReference type="Proteomes" id="UP000831304">
    <property type="component" value="Chromosome"/>
</dbReference>
<dbReference type="InterPro" id="IPR037053">
    <property type="entry name" value="Phage_tail_collar_dom_sf"/>
</dbReference>
<dbReference type="Pfam" id="PF07484">
    <property type="entry name" value="Collar"/>
    <property type="match status" value="1"/>
</dbReference>
<proteinExistence type="predicted"/>
<name>A0ABY4AWA7_9MICO</name>
<dbReference type="InterPro" id="IPR011083">
    <property type="entry name" value="Phage_tail_collar_dom"/>
</dbReference>
<gene>
    <name evidence="2" type="ORF">MTP13_05780</name>
</gene>
<dbReference type="EMBL" id="CP094533">
    <property type="protein sequence ID" value="UOE27290.1"/>
    <property type="molecule type" value="Genomic_DNA"/>
</dbReference>
<evidence type="ECO:0000259" key="1">
    <source>
        <dbReference type="Pfam" id="PF07484"/>
    </source>
</evidence>
<dbReference type="Gene3D" id="3.90.1340.10">
    <property type="entry name" value="Phage tail collar domain"/>
    <property type="match status" value="1"/>
</dbReference>